<keyword evidence="4" id="KW-0862">Zinc</keyword>
<feature type="domain" description="IBR" evidence="6">
    <location>
        <begin position="36"/>
        <end position="100"/>
    </location>
</feature>
<proteinExistence type="predicted"/>
<gene>
    <name evidence="7" type="ORF">SBAD_LOCUS5715</name>
</gene>
<reference evidence="9" key="1">
    <citation type="submission" date="2016-06" db="UniProtKB">
        <authorList>
            <consortium name="WormBaseParasite"/>
        </authorList>
    </citation>
    <scope>IDENTIFICATION</scope>
</reference>
<feature type="transmembrane region" description="Helical" evidence="5">
    <location>
        <begin position="145"/>
        <end position="161"/>
    </location>
</feature>
<evidence type="ECO:0000256" key="2">
    <source>
        <dbReference type="ARBA" id="ARBA00022771"/>
    </source>
</evidence>
<evidence type="ECO:0000256" key="3">
    <source>
        <dbReference type="ARBA" id="ARBA00022786"/>
    </source>
</evidence>
<evidence type="ECO:0000256" key="5">
    <source>
        <dbReference type="SAM" id="Phobius"/>
    </source>
</evidence>
<reference evidence="7 8" key="2">
    <citation type="submission" date="2018-11" db="EMBL/GenBank/DDBJ databases">
        <authorList>
            <consortium name="Pathogen Informatics"/>
        </authorList>
    </citation>
    <scope>NUCLEOTIDE SEQUENCE [LARGE SCALE GENOMIC DNA]</scope>
</reference>
<name>A0A183IQ18_9BILA</name>
<dbReference type="CDD" id="cd20338">
    <property type="entry name" value="BRcat_RBR_RNF19"/>
    <property type="match status" value="1"/>
</dbReference>
<dbReference type="WBParaSite" id="SBAD_0000594101-mRNA-1">
    <property type="protein sequence ID" value="SBAD_0000594101-mRNA-1"/>
    <property type="gene ID" value="SBAD_0000594101"/>
</dbReference>
<accession>A0A183IQ18</accession>
<evidence type="ECO:0000313" key="8">
    <source>
        <dbReference type="Proteomes" id="UP000270296"/>
    </source>
</evidence>
<keyword evidence="3" id="KW-0833">Ubl conjugation pathway</keyword>
<organism evidence="9">
    <name type="scientific">Soboliphyme baturini</name>
    <dbReference type="NCBI Taxonomy" id="241478"/>
    <lineage>
        <taxon>Eukaryota</taxon>
        <taxon>Metazoa</taxon>
        <taxon>Ecdysozoa</taxon>
        <taxon>Nematoda</taxon>
        <taxon>Enoplea</taxon>
        <taxon>Dorylaimia</taxon>
        <taxon>Dioctophymatida</taxon>
        <taxon>Dioctophymatoidea</taxon>
        <taxon>Soboliphymatidae</taxon>
        <taxon>Soboliphyme</taxon>
    </lineage>
</organism>
<dbReference type="AlphaFoldDB" id="A0A183IQ18"/>
<dbReference type="SMART" id="SM00647">
    <property type="entry name" value="IBR"/>
    <property type="match status" value="1"/>
</dbReference>
<evidence type="ECO:0000256" key="1">
    <source>
        <dbReference type="ARBA" id="ARBA00022723"/>
    </source>
</evidence>
<dbReference type="GO" id="GO:0008270">
    <property type="term" value="F:zinc ion binding"/>
    <property type="evidence" value="ECO:0007669"/>
    <property type="project" value="UniProtKB-KW"/>
</dbReference>
<feature type="transmembrane region" description="Helical" evidence="5">
    <location>
        <begin position="196"/>
        <end position="218"/>
    </location>
</feature>
<keyword evidence="1" id="KW-0479">Metal-binding</keyword>
<evidence type="ECO:0000313" key="7">
    <source>
        <dbReference type="EMBL" id="VDP08104.1"/>
    </source>
</evidence>
<evidence type="ECO:0000313" key="9">
    <source>
        <dbReference type="WBParaSite" id="SBAD_0000594101-mRNA-1"/>
    </source>
</evidence>
<dbReference type="EMBL" id="UZAM01009195">
    <property type="protein sequence ID" value="VDP08104.1"/>
    <property type="molecule type" value="Genomic_DNA"/>
</dbReference>
<keyword evidence="5" id="KW-1133">Transmembrane helix</keyword>
<dbReference type="SUPFAM" id="SSF57850">
    <property type="entry name" value="RING/U-box"/>
    <property type="match status" value="2"/>
</dbReference>
<keyword evidence="5" id="KW-0812">Transmembrane</keyword>
<dbReference type="InterPro" id="IPR002867">
    <property type="entry name" value="IBR_dom"/>
</dbReference>
<sequence length="237" mass="26233">MQIMEGNGKIGCPVCSAEIHGNDVYGLLEGNKPILDRYEKLSLRRALAENPNMRWCPAPDCDYGVLAENCDRCPLLYCQRKGCETSFCYICRQQKIDDRCNYMVCSVCGSNFCWLCARETGGGHFIFPSGCPLWGKKRWSKTQRLFWLVATIIVSPAVLALEVTGTILVALFVLPTFVFINKFAHLKQSSALKSSATAAAAFLGQLALAPVFSALAVMNELVGYFKYVLRCIGDLSN</sequence>
<dbReference type="Pfam" id="PF01485">
    <property type="entry name" value="IBR"/>
    <property type="match status" value="1"/>
</dbReference>
<keyword evidence="8" id="KW-1185">Reference proteome</keyword>
<keyword evidence="2" id="KW-0863">Zinc-finger</keyword>
<evidence type="ECO:0000256" key="4">
    <source>
        <dbReference type="ARBA" id="ARBA00022833"/>
    </source>
</evidence>
<dbReference type="Proteomes" id="UP000270296">
    <property type="component" value="Unassembled WGS sequence"/>
</dbReference>
<protein>
    <submittedName>
        <fullName evidence="9">RBR-type E3 ubiquitin transferase</fullName>
    </submittedName>
</protein>
<keyword evidence="5" id="KW-0472">Membrane</keyword>
<evidence type="ECO:0000259" key="6">
    <source>
        <dbReference type="SMART" id="SM00647"/>
    </source>
</evidence>
<dbReference type="OrthoDB" id="1431934at2759"/>